<reference evidence="2" key="1">
    <citation type="journal article" date="2019" name="Environ. Microbiol.">
        <title>Fungal ecological strategies reflected in gene transcription - a case study of two litter decomposers.</title>
        <authorList>
            <person name="Barbi F."/>
            <person name="Kohler A."/>
            <person name="Barry K."/>
            <person name="Baskaran P."/>
            <person name="Daum C."/>
            <person name="Fauchery L."/>
            <person name="Ihrmark K."/>
            <person name="Kuo A."/>
            <person name="LaButti K."/>
            <person name="Lipzen A."/>
            <person name="Morin E."/>
            <person name="Grigoriev I.V."/>
            <person name="Henrissat B."/>
            <person name="Lindahl B."/>
            <person name="Martin F."/>
        </authorList>
    </citation>
    <scope>NUCLEOTIDE SEQUENCE</scope>
    <source>
        <strain evidence="2">JB14</strain>
    </source>
</reference>
<dbReference type="Proteomes" id="UP000799118">
    <property type="component" value="Unassembled WGS sequence"/>
</dbReference>
<organism evidence="2 3">
    <name type="scientific">Gymnopus androsaceus JB14</name>
    <dbReference type="NCBI Taxonomy" id="1447944"/>
    <lineage>
        <taxon>Eukaryota</taxon>
        <taxon>Fungi</taxon>
        <taxon>Dikarya</taxon>
        <taxon>Basidiomycota</taxon>
        <taxon>Agaricomycotina</taxon>
        <taxon>Agaricomycetes</taxon>
        <taxon>Agaricomycetidae</taxon>
        <taxon>Agaricales</taxon>
        <taxon>Marasmiineae</taxon>
        <taxon>Omphalotaceae</taxon>
        <taxon>Gymnopus</taxon>
    </lineage>
</organism>
<feature type="compositionally biased region" description="Low complexity" evidence="1">
    <location>
        <begin position="10"/>
        <end position="24"/>
    </location>
</feature>
<gene>
    <name evidence="2" type="ORF">BT96DRAFT_991147</name>
</gene>
<evidence type="ECO:0000313" key="3">
    <source>
        <dbReference type="Proteomes" id="UP000799118"/>
    </source>
</evidence>
<proteinExistence type="predicted"/>
<feature type="compositionally biased region" description="Low complexity" evidence="1">
    <location>
        <begin position="34"/>
        <end position="52"/>
    </location>
</feature>
<accession>A0A6A4I144</accession>
<feature type="region of interest" description="Disordered" evidence="1">
    <location>
        <begin position="1"/>
        <end position="60"/>
    </location>
</feature>
<keyword evidence="3" id="KW-1185">Reference proteome</keyword>
<dbReference type="EMBL" id="ML769434">
    <property type="protein sequence ID" value="KAE9402505.1"/>
    <property type="molecule type" value="Genomic_DNA"/>
</dbReference>
<evidence type="ECO:0000256" key="1">
    <source>
        <dbReference type="SAM" id="MobiDB-lite"/>
    </source>
</evidence>
<dbReference type="AlphaFoldDB" id="A0A6A4I144"/>
<evidence type="ECO:0000313" key="2">
    <source>
        <dbReference type="EMBL" id="KAE9402505.1"/>
    </source>
</evidence>
<name>A0A6A4I144_9AGAR</name>
<sequence length="383" mass="42503">MSPKDVMYRGSIVRPSSGSTSGSQQVGGAGGGPSDSLAPQSPYSSASSSSSNSDEDIPINSQMYHPANVINDYILEECKNVDVAITHDDDWCSILDEADHEVPDEVELIRRIEKKYDICINESSGYAYLSLRKPPTQNPAKLATMTRNWRNSLSEEDGTGPESAGMQSLVWHGDLLPLIPNFSTAPYVHPWPKSAIDYTSPSSAPTETPEWGIMHLNMTQQSPFFPPSHQKPGDISLSNTEDFPQEAFQAGTSSPTASDWDDLITGKPARLDHIFASMHATTLDKWQTQKVGEVEFKFRPPVAGKKVSNSGDWQIVFAKYKKRYSEHIIQLFAALPEADQHKVIDYDKAICYQVSQSHQYELTAFGEFQDLFMHWVQAPPSKA</sequence>
<protein>
    <submittedName>
        <fullName evidence="2">Uncharacterized protein</fullName>
    </submittedName>
</protein>
<dbReference type="OrthoDB" id="2355984at2759"/>